<reference evidence="1 2" key="1">
    <citation type="journal article" date="2022" name="DNA Res.">
        <title>Chromosomal-level genome assembly of the orchid tree Bauhinia variegata (Leguminosae; Cercidoideae) supports the allotetraploid origin hypothesis of Bauhinia.</title>
        <authorList>
            <person name="Zhong Y."/>
            <person name="Chen Y."/>
            <person name="Zheng D."/>
            <person name="Pang J."/>
            <person name="Liu Y."/>
            <person name="Luo S."/>
            <person name="Meng S."/>
            <person name="Qian L."/>
            <person name="Wei D."/>
            <person name="Dai S."/>
            <person name="Zhou R."/>
        </authorList>
    </citation>
    <scope>NUCLEOTIDE SEQUENCE [LARGE SCALE GENOMIC DNA]</scope>
    <source>
        <strain evidence="1">BV-YZ2020</strain>
    </source>
</reference>
<organism evidence="1 2">
    <name type="scientific">Bauhinia variegata</name>
    <name type="common">Purple orchid tree</name>
    <name type="synonym">Phanera variegata</name>
    <dbReference type="NCBI Taxonomy" id="167791"/>
    <lineage>
        <taxon>Eukaryota</taxon>
        <taxon>Viridiplantae</taxon>
        <taxon>Streptophyta</taxon>
        <taxon>Embryophyta</taxon>
        <taxon>Tracheophyta</taxon>
        <taxon>Spermatophyta</taxon>
        <taxon>Magnoliopsida</taxon>
        <taxon>eudicotyledons</taxon>
        <taxon>Gunneridae</taxon>
        <taxon>Pentapetalae</taxon>
        <taxon>rosids</taxon>
        <taxon>fabids</taxon>
        <taxon>Fabales</taxon>
        <taxon>Fabaceae</taxon>
        <taxon>Cercidoideae</taxon>
        <taxon>Cercideae</taxon>
        <taxon>Bauhiniinae</taxon>
        <taxon>Bauhinia</taxon>
    </lineage>
</organism>
<sequence>MARVTSNPASVNFENDSIVDSSCGYHVTGDASKFSRFHPYQGKYAIVTADNTVHYMEKEVVINGSKDNSITLNDVHHVPGTTKNLFPVSNAADAGNYVLLGPKDVKFLRNIDDLEADVVHIGKRVNNVSWIHAKNYNSTAYVINRVPLSPINLKSPYELMFNEKPSVKHFRIFGSICYVHVPDAQRNKFDAKTRKCIFIGYDNQKKGWKCMDPLTHRYVVLRDVVFDEILSHYDSNKIMEPEITIFLSTLILLFHKKIIVKGGALVHVKNIKEKMVLDCSLVSVTNGKM</sequence>
<keyword evidence="2" id="KW-1185">Reference proteome</keyword>
<dbReference type="Proteomes" id="UP000828941">
    <property type="component" value="Chromosome 1"/>
</dbReference>
<evidence type="ECO:0000313" key="2">
    <source>
        <dbReference type="Proteomes" id="UP000828941"/>
    </source>
</evidence>
<evidence type="ECO:0000313" key="1">
    <source>
        <dbReference type="EMBL" id="KAI4357176.1"/>
    </source>
</evidence>
<proteinExistence type="predicted"/>
<name>A0ACB9Q8K8_BAUVA</name>
<dbReference type="EMBL" id="CM039426">
    <property type="protein sequence ID" value="KAI4357176.1"/>
    <property type="molecule type" value="Genomic_DNA"/>
</dbReference>
<accession>A0ACB9Q8K8</accession>
<protein>
    <submittedName>
        <fullName evidence="1">Uncharacterized protein</fullName>
    </submittedName>
</protein>
<gene>
    <name evidence="1" type="ORF">L6164_001142</name>
</gene>
<comment type="caution">
    <text evidence="1">The sequence shown here is derived from an EMBL/GenBank/DDBJ whole genome shotgun (WGS) entry which is preliminary data.</text>
</comment>